<feature type="compositionally biased region" description="Basic and acidic residues" evidence="2">
    <location>
        <begin position="28"/>
        <end position="38"/>
    </location>
</feature>
<keyword evidence="3" id="KW-0812">Transmembrane</keyword>
<proteinExistence type="evidence at transcript level"/>
<feature type="transmembrane region" description="Helical" evidence="3">
    <location>
        <begin position="219"/>
        <end position="250"/>
    </location>
</feature>
<feature type="transmembrane region" description="Helical" evidence="3">
    <location>
        <begin position="580"/>
        <end position="604"/>
    </location>
</feature>
<dbReference type="AlphaFoldDB" id="A0A6A7FR23"/>
<evidence type="ECO:0000256" key="1">
    <source>
        <dbReference type="ARBA" id="ARBA00004141"/>
    </source>
</evidence>
<feature type="transmembrane region" description="Helical" evidence="3">
    <location>
        <begin position="348"/>
        <end position="370"/>
    </location>
</feature>
<feature type="transmembrane region" description="Helical" evidence="3">
    <location>
        <begin position="262"/>
        <end position="282"/>
    </location>
</feature>
<name>A0A6A7FR23_9CRUS</name>
<dbReference type="PROSITE" id="PS50850">
    <property type="entry name" value="MFS"/>
    <property type="match status" value="1"/>
</dbReference>
<feature type="domain" description="Major facilitator superfamily (MFS) profile" evidence="4">
    <location>
        <begin position="221"/>
        <end position="769"/>
    </location>
</feature>
<dbReference type="GO" id="GO:0008028">
    <property type="term" value="F:monocarboxylic acid transmembrane transporter activity"/>
    <property type="evidence" value="ECO:0007669"/>
    <property type="project" value="TreeGrafter"/>
</dbReference>
<dbReference type="InterPro" id="IPR036259">
    <property type="entry name" value="MFS_trans_sf"/>
</dbReference>
<evidence type="ECO:0000313" key="5">
    <source>
        <dbReference type="EMBL" id="LAC20660.1"/>
    </source>
</evidence>
<protein>
    <submittedName>
        <fullName evidence="5">Monocarboxylate transporter 14-like</fullName>
    </submittedName>
</protein>
<accession>A0A6A7FR23</accession>
<dbReference type="InterPro" id="IPR050327">
    <property type="entry name" value="Proton-linked_MCT"/>
</dbReference>
<organism evidence="5">
    <name type="scientific">Hirondellea gigas</name>
    <dbReference type="NCBI Taxonomy" id="1518452"/>
    <lineage>
        <taxon>Eukaryota</taxon>
        <taxon>Metazoa</taxon>
        <taxon>Ecdysozoa</taxon>
        <taxon>Arthropoda</taxon>
        <taxon>Crustacea</taxon>
        <taxon>Multicrustacea</taxon>
        <taxon>Malacostraca</taxon>
        <taxon>Eumalacostraca</taxon>
        <taxon>Peracarida</taxon>
        <taxon>Amphipoda</taxon>
        <taxon>Amphilochidea</taxon>
        <taxon>Lysianassida</taxon>
        <taxon>Lysianassidira</taxon>
        <taxon>Lysianassoidea</taxon>
        <taxon>Lysianassidae</taxon>
        <taxon>Hirondellea</taxon>
    </lineage>
</organism>
<dbReference type="EMBL" id="IACT01001305">
    <property type="protein sequence ID" value="LAC20660.1"/>
    <property type="molecule type" value="mRNA"/>
</dbReference>
<dbReference type="CDD" id="cd17352">
    <property type="entry name" value="MFS_MCT_SLC16"/>
    <property type="match status" value="1"/>
</dbReference>
<dbReference type="Pfam" id="PF07690">
    <property type="entry name" value="MFS_1"/>
    <property type="match status" value="1"/>
</dbReference>
<evidence type="ECO:0000259" key="4">
    <source>
        <dbReference type="PROSITE" id="PS50850"/>
    </source>
</evidence>
<keyword evidence="3" id="KW-1133">Transmembrane helix</keyword>
<dbReference type="InterPro" id="IPR011701">
    <property type="entry name" value="MFS"/>
</dbReference>
<dbReference type="GO" id="GO:0016020">
    <property type="term" value="C:membrane"/>
    <property type="evidence" value="ECO:0007669"/>
    <property type="project" value="UniProtKB-SubCell"/>
</dbReference>
<feature type="transmembrane region" description="Helical" evidence="3">
    <location>
        <begin position="289"/>
        <end position="309"/>
    </location>
</feature>
<feature type="transmembrane region" description="Helical" evidence="3">
    <location>
        <begin position="376"/>
        <end position="396"/>
    </location>
</feature>
<dbReference type="PANTHER" id="PTHR11360:SF238">
    <property type="entry name" value="SD10469P"/>
    <property type="match status" value="1"/>
</dbReference>
<reference evidence="5" key="1">
    <citation type="submission" date="2017-11" db="EMBL/GenBank/DDBJ databases">
        <title>The sensing device of the deep-sea amphipod.</title>
        <authorList>
            <person name="Kobayashi H."/>
            <person name="Nagahama T."/>
            <person name="Arai W."/>
            <person name="Sasagawa Y."/>
            <person name="Umeda M."/>
            <person name="Hayashi T."/>
            <person name="Nikaido I."/>
            <person name="Watanabe H."/>
            <person name="Oguri K."/>
            <person name="Kitazato H."/>
            <person name="Fujioka K."/>
            <person name="Kido Y."/>
            <person name="Takami H."/>
        </authorList>
    </citation>
    <scope>NUCLEOTIDE SEQUENCE</scope>
    <source>
        <tissue evidence="5">Whole body</tissue>
    </source>
</reference>
<feature type="transmembrane region" description="Helical" evidence="3">
    <location>
        <begin position="715"/>
        <end position="737"/>
    </location>
</feature>
<dbReference type="InterPro" id="IPR020846">
    <property type="entry name" value="MFS_dom"/>
</dbReference>
<dbReference type="Gene3D" id="1.20.1250.20">
    <property type="entry name" value="MFS general substrate transporter like domains"/>
    <property type="match status" value="2"/>
</dbReference>
<evidence type="ECO:0000256" key="2">
    <source>
        <dbReference type="SAM" id="MobiDB-lite"/>
    </source>
</evidence>
<feature type="transmembrane region" description="Helical" evidence="3">
    <location>
        <begin position="743"/>
        <end position="764"/>
    </location>
</feature>
<keyword evidence="3" id="KW-0472">Membrane</keyword>
<dbReference type="PANTHER" id="PTHR11360">
    <property type="entry name" value="MONOCARBOXYLATE TRANSPORTER"/>
    <property type="match status" value="1"/>
</dbReference>
<feature type="transmembrane region" description="Helical" evidence="3">
    <location>
        <begin position="315"/>
        <end position="341"/>
    </location>
</feature>
<dbReference type="SUPFAM" id="SSF103473">
    <property type="entry name" value="MFS general substrate transporter"/>
    <property type="match status" value="1"/>
</dbReference>
<comment type="subcellular location">
    <subcellularLocation>
        <location evidence="1">Membrane</location>
        <topology evidence="1">Multi-pass membrane protein</topology>
    </subcellularLocation>
</comment>
<feature type="transmembrane region" description="Helical" evidence="3">
    <location>
        <begin position="624"/>
        <end position="642"/>
    </location>
</feature>
<evidence type="ECO:0000256" key="3">
    <source>
        <dbReference type="SAM" id="Phobius"/>
    </source>
</evidence>
<feature type="transmembrane region" description="Helical" evidence="3">
    <location>
        <begin position="680"/>
        <end position="703"/>
    </location>
</feature>
<feature type="transmembrane region" description="Helical" evidence="3">
    <location>
        <begin position="654"/>
        <end position="674"/>
    </location>
</feature>
<sequence length="781" mass="83679">MKTTGIVATIRQNKSAVFNPEVATLMDEEKSGREHEGGELPVPSGPPHRLPPLVTDPLRPSSPVNDPPSLPTTNTTVKQALFSSDPLIHPPSNTTTDAFSTATPLVAEDLPKLSQIAKDPTRKLWPLAFDPSRISQDGGEPVNQTSVTTDLTKFPTVKLGNGVGSNHLPNGGVDLHNPTANGGIPEKSSLGVKIGGSDEELDDNCDIMRETRVIPPDGGWGWVVVFASFMCNVMVDGIIFTTGLLLPAIVKEFDVSYSQVSWVSSLLGGFYLLAGPFVASLANAFGFRAVCIIGSLVAGAACGVSYFATNIYFLYFSYGVVGGIGFGFIYVPAVIATGFYFEKRRALATGMAVCGSGIGTFVLSPIISAIVRSSGWRVVLLVNGGLILSCMIYGLAFRPLSPTTGKVIAVEEDPPHGTPLLLRIKMARDAQLKACMSDVSLQSRSGSRPYAEHSDKPLMNPNVARLMLDDPMKRNSCTGITKDQIADGVPRRCSLASLRSESARPFYRDDIFYSGSLARLPQYTSSESVDQYHMSVTNIPVGAIMEEDEYEEGKRSCCNPVAAKSVLSKMFDVSLCTSPTFIVLSLAGFLSLLSLFVPFNFLPIFVTSRQEALGLSDDEVEPTIAFLMSLIGICNTIGRVVCGWISDHPKVDAILVNNVGLFVGGVATCLLPFINNVSLLYGYAIVFGVSVAIFASLRSILLVELLGLEKLTNAFGLLLLIQGVAASFGSPIAGGFADLTGGFSTSFFVFGALYAISGLMCIPIRRIKQWELNRVKLQEKI</sequence>
<feature type="region of interest" description="Disordered" evidence="2">
    <location>
        <begin position="28"/>
        <end position="74"/>
    </location>
</feature>